<dbReference type="PANTHER" id="PTHR18934:SF99">
    <property type="entry name" value="ATP-DEPENDENT RNA HELICASE DHX37-RELATED"/>
    <property type="match status" value="1"/>
</dbReference>
<dbReference type="Gene3D" id="3.40.50.300">
    <property type="entry name" value="P-loop containing nucleotide triphosphate hydrolases"/>
    <property type="match status" value="2"/>
</dbReference>
<reference evidence="8 9" key="1">
    <citation type="submission" date="2021-03" db="EMBL/GenBank/DDBJ databases">
        <title>Human Oral Microbial Genomes.</title>
        <authorList>
            <person name="Johnston C.D."/>
            <person name="Chen T."/>
            <person name="Dewhirst F.E."/>
        </authorList>
    </citation>
    <scope>NUCLEOTIDE SEQUENCE [LARGE SCALE GENOMIC DNA]</scope>
    <source>
        <strain evidence="8 9">DSMZ 100122</strain>
    </source>
</reference>
<dbReference type="EC" id="3.6.4.13" evidence="8"/>
<keyword evidence="2 8" id="KW-0378">Hydrolase</keyword>
<dbReference type="RefSeq" id="WP_212326550.1">
    <property type="nucleotide sequence ID" value="NZ_AP024463.1"/>
</dbReference>
<evidence type="ECO:0000256" key="4">
    <source>
        <dbReference type="ARBA" id="ARBA00022840"/>
    </source>
</evidence>
<protein>
    <submittedName>
        <fullName evidence="8">ATP-dependent RNA helicase HrpA</fullName>
        <ecNumber evidence="8">3.6.4.13</ecNumber>
    </submittedName>
</protein>
<evidence type="ECO:0000256" key="5">
    <source>
        <dbReference type="SAM" id="MobiDB-lite"/>
    </source>
</evidence>
<dbReference type="SMART" id="SM00487">
    <property type="entry name" value="DEXDc"/>
    <property type="match status" value="1"/>
</dbReference>
<dbReference type="PANTHER" id="PTHR18934">
    <property type="entry name" value="ATP-DEPENDENT RNA HELICASE"/>
    <property type="match status" value="1"/>
</dbReference>
<gene>
    <name evidence="8" type="primary">hrpA</name>
    <name evidence="8" type="ORF">J5A65_05950</name>
</gene>
<dbReference type="EMBL" id="CP072384">
    <property type="protein sequence ID" value="QUC09256.1"/>
    <property type="molecule type" value="Genomic_DNA"/>
</dbReference>
<dbReference type="PROSITE" id="PS51194">
    <property type="entry name" value="HELICASE_CTER"/>
    <property type="match status" value="1"/>
</dbReference>
<dbReference type="Pfam" id="PF00271">
    <property type="entry name" value="Helicase_C"/>
    <property type="match status" value="1"/>
</dbReference>
<dbReference type="InterPro" id="IPR011709">
    <property type="entry name" value="DEAD-box_helicase_OB_fold"/>
</dbReference>
<feature type="region of interest" description="Disordered" evidence="5">
    <location>
        <begin position="462"/>
        <end position="512"/>
    </location>
</feature>
<dbReference type="InterPro" id="IPR027417">
    <property type="entry name" value="P-loop_NTPase"/>
</dbReference>
<dbReference type="Gene3D" id="1.20.120.1080">
    <property type="match status" value="1"/>
</dbReference>
<evidence type="ECO:0000259" key="6">
    <source>
        <dbReference type="PROSITE" id="PS51192"/>
    </source>
</evidence>
<dbReference type="Pfam" id="PF11898">
    <property type="entry name" value="DUF3418"/>
    <property type="match status" value="1"/>
</dbReference>
<dbReference type="Pfam" id="PF07717">
    <property type="entry name" value="OB_NTP_bind"/>
    <property type="match status" value="1"/>
</dbReference>
<organism evidence="8 9">
    <name type="scientific">Arachnia rubra</name>
    <dbReference type="NCBI Taxonomy" id="1547448"/>
    <lineage>
        <taxon>Bacteria</taxon>
        <taxon>Bacillati</taxon>
        <taxon>Actinomycetota</taxon>
        <taxon>Actinomycetes</taxon>
        <taxon>Propionibacteriales</taxon>
        <taxon>Propionibacteriaceae</taxon>
        <taxon>Arachnia</taxon>
    </lineage>
</organism>
<feature type="domain" description="Helicase C-terminal" evidence="7">
    <location>
        <begin position="209"/>
        <end position="373"/>
    </location>
</feature>
<dbReference type="GO" id="GO:0016787">
    <property type="term" value="F:hydrolase activity"/>
    <property type="evidence" value="ECO:0007669"/>
    <property type="project" value="UniProtKB-KW"/>
</dbReference>
<accession>A0ABX7Y890</accession>
<dbReference type="InterPro" id="IPR011545">
    <property type="entry name" value="DEAD/DEAH_box_helicase_dom"/>
</dbReference>
<dbReference type="SMART" id="SM00847">
    <property type="entry name" value="HA2"/>
    <property type="match status" value="1"/>
</dbReference>
<dbReference type="InterPro" id="IPR010222">
    <property type="entry name" value="RNA_helicase_HrpA"/>
</dbReference>
<dbReference type="SMART" id="SM00490">
    <property type="entry name" value="HELICc"/>
    <property type="match status" value="1"/>
</dbReference>
<dbReference type="InterPro" id="IPR024590">
    <property type="entry name" value="HrpA_C"/>
</dbReference>
<keyword evidence="4" id="KW-0067">ATP-binding</keyword>
<evidence type="ECO:0000313" key="8">
    <source>
        <dbReference type="EMBL" id="QUC09256.1"/>
    </source>
</evidence>
<evidence type="ECO:0000313" key="9">
    <source>
        <dbReference type="Proteomes" id="UP000678513"/>
    </source>
</evidence>
<dbReference type="NCBIfam" id="TIGR01967">
    <property type="entry name" value="DEAH_box_HrpA"/>
    <property type="match status" value="1"/>
</dbReference>
<name>A0ABX7Y890_9ACTN</name>
<dbReference type="InterPro" id="IPR003593">
    <property type="entry name" value="AAA+_ATPase"/>
</dbReference>
<dbReference type="InterPro" id="IPR014001">
    <property type="entry name" value="Helicase_ATP-bd"/>
</dbReference>
<dbReference type="GO" id="GO:0003724">
    <property type="term" value="F:RNA helicase activity"/>
    <property type="evidence" value="ECO:0007669"/>
    <property type="project" value="UniProtKB-EC"/>
</dbReference>
<dbReference type="Proteomes" id="UP000678513">
    <property type="component" value="Chromosome"/>
</dbReference>
<sequence length="1264" mass="139534">MNQQPHLTFDPALPISAEAPLIASLIRDHQVVVVAGETGSGKTTQLPKICLLAGRERIAHTQPRRIAARTVAHRIAEECGTQLGEFVGYQVRFTRRVSHATRIKVMTDGVLLSELAHDRDLRRYDTIIIDEAHERSLNIDFLLGYLKQLLARRPELRVVVTSATIDTARFAAHFGDAPVVEVSGRTHPVEVRYQPAGEGIDEVDAIAMAVEELAATTSSGDVLVFLSGEREIRDAADAIRALKLSGWETVPLYARLAAADQQKVFQSHAGRRVILATNVAETSITVPGIRFVIDTGTARISRYSARTKVQRLPIEPVSQASANQRAGRCGRLGPGVAIRLYSQEDFASRPEFTEPEILRTNLATVILQMAQAGLGDVESFPFVEAPVASQISDGLRVLQELGAIKPRRRREQVRLTRVGRLLARMPVDPRLGRMLIEGARRGALHQVQVIVAGLTVPDVRERPTDNQQAADELHRRFSQPVVAEPEPEGTEPRRHTVHTGTRPGKQPRGSLAGGDFEALLNVWDYLRGQRRKLSGSAFRKLCRAEFLHFVRFREWEDLVSQLREVCRELDLPDKGTAAMDVVLDCLLTGLLSNIGLALPPLPRTQGRRRPLTEYQGTRGARFAITPGSACAESTPPLVVAYELVETSRLWARTVAPVTAAQVERAAGDLVTRTLSEPAFSPRSATVIASETVSLFGVLVISGRRTNYAVAHPEQARAIFIRTGLVERAWETRNPVVAANRFAYDEAERLTDRMRRPELLISDQALYDFYATRLPPEVVSGAAFERYLKSLDDDSGLRLSPADCMTDPGALNIADFPDRWVVSGLELPVTYVYDPGAGHDGVTVEVRLEQLGALDPAPFTWQVPGLREELATALIRGLPKRIRTAFVPAPDFARRAVAWLREQGVSDTSYFPDALGRALTALTGERVASDNWRLDAVDHHLRPMFIVFEGRREVDRGEDLAALKTRLSAKIASRLTRSAGRVATTGQTDWSFGRLPVTRRLGGGVEGYPCLVDEGSSVGVQVVDTSVRAERLHALGVRRLLTLVNPSPVRWVVSHLGNQEKLALGSSQYSSVPELLEDAWLKASDRLLRAITDPVRVRDEQEFRRVAEAVRADCPETTAAVVSTAARALAAQARVERLLAGLPVDDEVRQDITEQLANLTFRRFISATPDPWFDRVPVWVGACETRLVARGKNPSRHERNRAEISELESRYAELCDTQPPGPLSPEVEEIAFLLEEFRVSLFAQGTRTLVPVSAKRISQAMGRIG</sequence>
<keyword evidence="1" id="KW-0547">Nucleotide-binding</keyword>
<dbReference type="PROSITE" id="PS51192">
    <property type="entry name" value="HELICASE_ATP_BIND_1"/>
    <property type="match status" value="1"/>
</dbReference>
<dbReference type="Pfam" id="PF21010">
    <property type="entry name" value="HA2_C"/>
    <property type="match status" value="1"/>
</dbReference>
<evidence type="ECO:0000256" key="2">
    <source>
        <dbReference type="ARBA" id="ARBA00022801"/>
    </source>
</evidence>
<feature type="domain" description="Helicase ATP-binding" evidence="6">
    <location>
        <begin position="23"/>
        <end position="183"/>
    </location>
</feature>
<keyword evidence="9" id="KW-1185">Reference proteome</keyword>
<dbReference type="SMART" id="SM00382">
    <property type="entry name" value="AAA"/>
    <property type="match status" value="1"/>
</dbReference>
<evidence type="ECO:0000259" key="7">
    <source>
        <dbReference type="PROSITE" id="PS51194"/>
    </source>
</evidence>
<dbReference type="CDD" id="cd18791">
    <property type="entry name" value="SF2_C_RHA"/>
    <property type="match status" value="1"/>
</dbReference>
<evidence type="ECO:0000256" key="3">
    <source>
        <dbReference type="ARBA" id="ARBA00022806"/>
    </source>
</evidence>
<keyword evidence="3 8" id="KW-0347">Helicase</keyword>
<dbReference type="InterPro" id="IPR001650">
    <property type="entry name" value="Helicase_C-like"/>
</dbReference>
<dbReference type="InterPro" id="IPR007502">
    <property type="entry name" value="Helicase-assoc_dom"/>
</dbReference>
<evidence type="ECO:0000256" key="1">
    <source>
        <dbReference type="ARBA" id="ARBA00022741"/>
    </source>
</evidence>
<dbReference type="Pfam" id="PF00270">
    <property type="entry name" value="DEAD"/>
    <property type="match status" value="1"/>
</dbReference>
<dbReference type="SUPFAM" id="SSF52540">
    <property type="entry name" value="P-loop containing nucleoside triphosphate hydrolases"/>
    <property type="match status" value="1"/>
</dbReference>
<proteinExistence type="predicted"/>